<reference evidence="2 3" key="1">
    <citation type="submission" date="2018-06" db="EMBL/GenBank/DDBJ databases">
        <authorList>
            <consortium name="Pathogen Informatics"/>
            <person name="Doyle S."/>
        </authorList>
    </citation>
    <scope>NUCLEOTIDE SEQUENCE [LARGE SCALE GENOMIC DNA]</scope>
    <source>
        <strain evidence="2 3">NCTC11343</strain>
    </source>
</reference>
<feature type="transmembrane region" description="Helical" evidence="1">
    <location>
        <begin position="49"/>
        <end position="67"/>
    </location>
</feature>
<keyword evidence="1" id="KW-1133">Transmembrane helix</keyword>
<feature type="transmembrane region" description="Helical" evidence="1">
    <location>
        <begin position="15"/>
        <end position="37"/>
    </location>
</feature>
<organism evidence="2 3">
    <name type="scientific">Sphingobacterium multivorum</name>
    <dbReference type="NCBI Taxonomy" id="28454"/>
    <lineage>
        <taxon>Bacteria</taxon>
        <taxon>Pseudomonadati</taxon>
        <taxon>Bacteroidota</taxon>
        <taxon>Sphingobacteriia</taxon>
        <taxon>Sphingobacteriales</taxon>
        <taxon>Sphingobacteriaceae</taxon>
        <taxon>Sphingobacterium</taxon>
    </lineage>
</organism>
<keyword evidence="1" id="KW-0812">Transmembrane</keyword>
<dbReference type="RefSeq" id="WP_146753084.1">
    <property type="nucleotide sequence ID" value="NZ_UAUU01000009.1"/>
</dbReference>
<evidence type="ECO:0000313" key="3">
    <source>
        <dbReference type="Proteomes" id="UP000251241"/>
    </source>
</evidence>
<dbReference type="EMBL" id="UAUU01000009">
    <property type="protein sequence ID" value="SPZ88266.1"/>
    <property type="molecule type" value="Genomic_DNA"/>
</dbReference>
<evidence type="ECO:0000313" key="2">
    <source>
        <dbReference type="EMBL" id="SPZ88266.1"/>
    </source>
</evidence>
<proteinExistence type="predicted"/>
<dbReference type="Proteomes" id="UP000251241">
    <property type="component" value="Unassembled WGS sequence"/>
</dbReference>
<evidence type="ECO:0000256" key="1">
    <source>
        <dbReference type="SAM" id="Phobius"/>
    </source>
</evidence>
<sequence>MAILYREKQKITSSLFWIIQIGLNILFVAEFIVQVVLGQPFGNVPAGNILFIAGAPLSVLFTVYFLLIKMELRITSREIQFRFFPLYPHFVIIPWYAIKEAYLVEHKRTKFYRIYGLDLLRNRNYFVLQGRYSLRVILKSGKILYLGQKKQKS</sequence>
<protein>
    <submittedName>
        <fullName evidence="2">Uncharacterized protein</fullName>
    </submittedName>
</protein>
<gene>
    <name evidence="2" type="ORF">NCTC11343_03390</name>
</gene>
<accession>A0A2X2J8Q2</accession>
<name>A0A2X2J8Q2_SPHMU</name>
<keyword evidence="1" id="KW-0472">Membrane</keyword>
<dbReference type="AlphaFoldDB" id="A0A2X2J8Q2"/>